<dbReference type="EMBL" id="AEPZ01000012">
    <property type="protein sequence ID" value="EFU81215.1"/>
    <property type="molecule type" value="Genomic_DNA"/>
</dbReference>
<protein>
    <submittedName>
        <fullName evidence="1">Uncharacterized protein</fullName>
    </submittedName>
</protein>
<name>E6M646_9ACTO</name>
<comment type="caution">
    <text evidence="1">The sequence shown here is derived from an EMBL/GenBank/DDBJ whole genome shotgun (WGS) entry which is preliminary data.</text>
</comment>
<evidence type="ECO:0000313" key="1">
    <source>
        <dbReference type="EMBL" id="EFU81215.1"/>
    </source>
</evidence>
<organism evidence="1 2">
    <name type="scientific">Mobiluncus holmesii ATCC 35242</name>
    <dbReference type="NCBI Taxonomy" id="887899"/>
    <lineage>
        <taxon>Bacteria</taxon>
        <taxon>Bacillati</taxon>
        <taxon>Actinomycetota</taxon>
        <taxon>Actinomycetes</taxon>
        <taxon>Actinomycetales</taxon>
        <taxon>Actinomycetaceae</taxon>
        <taxon>Mobiluncus</taxon>
    </lineage>
</organism>
<sequence length="50" mass="5269">MTKSRALARLLVNLGATTGIEQVRSVAATQSREPLSKTVEALKNGTGVPF</sequence>
<gene>
    <name evidence="1" type="ORF">HMPREF0576_1728</name>
</gene>
<dbReference type="HOGENOM" id="CLU_3119909_0_0_11"/>
<proteinExistence type="predicted"/>
<dbReference type="Proteomes" id="UP000003343">
    <property type="component" value="Unassembled WGS sequence"/>
</dbReference>
<reference evidence="1 2" key="1">
    <citation type="submission" date="2010-12" db="EMBL/GenBank/DDBJ databases">
        <authorList>
            <person name="Muzny D."/>
            <person name="Qin X."/>
            <person name="Deng J."/>
            <person name="Jiang H."/>
            <person name="Liu Y."/>
            <person name="Qu J."/>
            <person name="Song X.-Z."/>
            <person name="Zhang L."/>
            <person name="Thornton R."/>
            <person name="Coyle M."/>
            <person name="Francisco L."/>
            <person name="Jackson L."/>
            <person name="Javaid M."/>
            <person name="Korchina V."/>
            <person name="Kovar C."/>
            <person name="Mata R."/>
            <person name="Mathew T."/>
            <person name="Ngo R."/>
            <person name="Nguyen L."/>
            <person name="Nguyen N."/>
            <person name="Okwuonu G."/>
            <person name="Ongeri F."/>
            <person name="Pham C."/>
            <person name="Simmons D."/>
            <person name="Wilczek-Boney K."/>
            <person name="Hale W."/>
            <person name="Jakkamsetti A."/>
            <person name="Pham P."/>
            <person name="Ruth R."/>
            <person name="San Lucas F."/>
            <person name="Warren J."/>
            <person name="Zhang J."/>
            <person name="Zhao Z."/>
            <person name="Zhou C."/>
            <person name="Zhu D."/>
            <person name="Lee S."/>
            <person name="Bess C."/>
            <person name="Blankenburg K."/>
            <person name="Forbes L."/>
            <person name="Fu Q."/>
            <person name="Gubbala S."/>
            <person name="Hirani K."/>
            <person name="Jayaseelan J.C."/>
            <person name="Lara F."/>
            <person name="Munidasa M."/>
            <person name="Palculict T."/>
            <person name="Patil S."/>
            <person name="Pu L.-L."/>
            <person name="Saada N."/>
            <person name="Tang L."/>
            <person name="Weissenberger G."/>
            <person name="Zhu Y."/>
            <person name="Hemphill L."/>
            <person name="Shang Y."/>
            <person name="Youmans B."/>
            <person name="Ayvaz T."/>
            <person name="Ross M."/>
            <person name="Santibanez J."/>
            <person name="Aqrawi P."/>
            <person name="Gross S."/>
            <person name="Joshi V."/>
            <person name="Fowler G."/>
            <person name="Nazareth L."/>
            <person name="Reid J."/>
            <person name="Worley K."/>
            <person name="Petrosino J."/>
            <person name="Highlander S."/>
            <person name="Gibbs R."/>
        </authorList>
    </citation>
    <scope>NUCLEOTIDE SEQUENCE [LARGE SCALE GENOMIC DNA]</scope>
    <source>
        <strain evidence="1 2">ATCC 35242</strain>
    </source>
</reference>
<accession>E6M646</accession>
<evidence type="ECO:0000313" key="2">
    <source>
        <dbReference type="Proteomes" id="UP000003343"/>
    </source>
</evidence>
<keyword evidence="2" id="KW-1185">Reference proteome</keyword>
<dbReference type="AlphaFoldDB" id="E6M646"/>